<protein>
    <submittedName>
        <fullName evidence="1">Uncharacterized protein</fullName>
    </submittedName>
</protein>
<name>A0AAJ6NN98_9CYAN</name>
<dbReference type="AlphaFoldDB" id="A0AAJ6NN98"/>
<keyword evidence="2" id="KW-1185">Reference proteome</keyword>
<gene>
    <name evidence="1" type="ORF">QI031_16225</name>
</gene>
<dbReference type="KEGG" id="hbq:QI031_16225"/>
<dbReference type="RefSeq" id="WP_281480699.1">
    <property type="nucleotide sequence ID" value="NZ_CP124543.1"/>
</dbReference>
<proteinExistence type="predicted"/>
<evidence type="ECO:0000313" key="1">
    <source>
        <dbReference type="EMBL" id="WGV23373.1"/>
    </source>
</evidence>
<accession>A0AAJ6NN98</accession>
<dbReference type="Proteomes" id="UP001223520">
    <property type="component" value="Chromosome"/>
</dbReference>
<evidence type="ECO:0000313" key="2">
    <source>
        <dbReference type="Proteomes" id="UP001223520"/>
    </source>
</evidence>
<organism evidence="1 2">
    <name type="scientific">Halotia branconii CENA392</name>
    <dbReference type="NCBI Taxonomy" id="1539056"/>
    <lineage>
        <taxon>Bacteria</taxon>
        <taxon>Bacillati</taxon>
        <taxon>Cyanobacteriota</taxon>
        <taxon>Cyanophyceae</taxon>
        <taxon>Nostocales</taxon>
        <taxon>Nodulariaceae</taxon>
        <taxon>Halotia</taxon>
    </lineage>
</organism>
<sequence length="60" mass="5898">MSQKTLDRITTILGLIAGGSALLGGSSVISQPVAGTIGGVAAAVLGYFIQRPAATDKPVS</sequence>
<reference evidence="1 2" key="1">
    <citation type="journal article" date="2023" name="Limnol Oceanogr Lett">
        <title>Environmental adaptations by the intertidal Antarctic cyanobacterium Halotia branconii CENA392 as revealed using long-read genome sequencing.</title>
        <authorList>
            <person name="Dextro R.B."/>
            <person name="Delbaje E."/>
            <person name="Freitas P.N.N."/>
            <person name="Geraldes V."/>
            <person name="Pinto E."/>
            <person name="Long P.F."/>
            <person name="Fiore M.F."/>
        </authorList>
    </citation>
    <scope>NUCLEOTIDE SEQUENCE [LARGE SCALE GENOMIC DNA]</scope>
    <source>
        <strain evidence="1 2">CENA392</strain>
    </source>
</reference>
<dbReference type="EMBL" id="CP124543">
    <property type="protein sequence ID" value="WGV23373.1"/>
    <property type="molecule type" value="Genomic_DNA"/>
</dbReference>